<gene>
    <name evidence="1" type="ORF">BWY04_00821</name>
</gene>
<dbReference type="EMBL" id="MWDB01000016">
    <property type="protein sequence ID" value="OQB41487.1"/>
    <property type="molecule type" value="Genomic_DNA"/>
</dbReference>
<dbReference type="AlphaFoldDB" id="A0A1V5ZMN6"/>
<dbReference type="Proteomes" id="UP000485621">
    <property type="component" value="Unassembled WGS sequence"/>
</dbReference>
<name>A0A1V5ZMN6_9BACT</name>
<proteinExistence type="predicted"/>
<organism evidence="1">
    <name type="scientific">candidate division CPR1 bacterium ADurb.Bin160</name>
    <dbReference type="NCBI Taxonomy" id="1852826"/>
    <lineage>
        <taxon>Bacteria</taxon>
        <taxon>candidate division CPR1</taxon>
    </lineage>
</organism>
<comment type="caution">
    <text evidence="1">The sequence shown here is derived from an EMBL/GenBank/DDBJ whole genome shotgun (WGS) entry which is preliminary data.</text>
</comment>
<sequence length="73" mass="8475">MKQDTRLNEPNYSIKTESIAKVESEFIDKSQETPSFEEIDDIVSVCHNNTVNCLIDCDDWSITKKSYIIPYKN</sequence>
<evidence type="ECO:0000313" key="1">
    <source>
        <dbReference type="EMBL" id="OQB41487.1"/>
    </source>
</evidence>
<protein>
    <submittedName>
        <fullName evidence="1">Uncharacterized protein</fullName>
    </submittedName>
</protein>
<reference evidence="1" key="1">
    <citation type="submission" date="2017-02" db="EMBL/GenBank/DDBJ databases">
        <title>Delving into the versatile metabolic prowess of the omnipresent phylum Bacteroidetes.</title>
        <authorList>
            <person name="Nobu M.K."/>
            <person name="Mei R."/>
            <person name="Narihiro T."/>
            <person name="Kuroda K."/>
            <person name="Liu W.-T."/>
        </authorList>
    </citation>
    <scope>NUCLEOTIDE SEQUENCE</scope>
    <source>
        <strain evidence="1">ADurb.Bin160</strain>
    </source>
</reference>
<accession>A0A1V5ZMN6</accession>